<dbReference type="InterPro" id="IPR011747">
    <property type="entry name" value="CHP02241"/>
</dbReference>
<dbReference type="EMBL" id="JAYFSI010000011">
    <property type="protein sequence ID" value="MEA5365214.1"/>
    <property type="molecule type" value="Genomic_DNA"/>
</dbReference>
<dbReference type="RefSeq" id="WP_323333558.1">
    <property type="nucleotide sequence ID" value="NZ_JAYFSI010000011.1"/>
</dbReference>
<dbReference type="PANTHER" id="PTHR38009">
    <property type="entry name" value="CONSERVED HYPOTHETICAL PHAGE TAIL PROTEIN"/>
    <property type="match status" value="1"/>
</dbReference>
<dbReference type="InterPro" id="IPR010667">
    <property type="entry name" value="Phage_T4_Gp19"/>
</dbReference>
<gene>
    <name evidence="1" type="ORF">VA596_37180</name>
</gene>
<reference evidence="1 2" key="1">
    <citation type="submission" date="2023-12" db="EMBL/GenBank/DDBJ databases">
        <title>Amycolatopsis sp. V23-08.</title>
        <authorList>
            <person name="Somphong A."/>
        </authorList>
    </citation>
    <scope>NUCLEOTIDE SEQUENCE [LARGE SCALE GENOMIC DNA]</scope>
    <source>
        <strain evidence="1 2">V23-08</strain>
    </source>
</reference>
<protein>
    <submittedName>
        <fullName evidence="1">Phage tail protein</fullName>
    </submittedName>
</protein>
<name>A0ABU5RI04_9PSEU</name>
<dbReference type="Proteomes" id="UP001304298">
    <property type="component" value="Unassembled WGS sequence"/>
</dbReference>
<organism evidence="1 2">
    <name type="scientific">Amycolatopsis heterodermiae</name>
    <dbReference type="NCBI Taxonomy" id="3110235"/>
    <lineage>
        <taxon>Bacteria</taxon>
        <taxon>Bacillati</taxon>
        <taxon>Actinomycetota</taxon>
        <taxon>Actinomycetes</taxon>
        <taxon>Pseudonocardiales</taxon>
        <taxon>Pseudonocardiaceae</taxon>
        <taxon>Amycolatopsis</taxon>
    </lineage>
</organism>
<comment type="caution">
    <text evidence="1">The sequence shown here is derived from an EMBL/GenBank/DDBJ whole genome shotgun (WGS) entry which is preliminary data.</text>
</comment>
<evidence type="ECO:0000313" key="2">
    <source>
        <dbReference type="Proteomes" id="UP001304298"/>
    </source>
</evidence>
<keyword evidence="2" id="KW-1185">Reference proteome</keyword>
<accession>A0ABU5RI04</accession>
<dbReference type="PANTHER" id="PTHR38009:SF1">
    <property type="entry name" value="CONSERVED HYPOTHETICAL PHAGE TAIL PROTEIN"/>
    <property type="match status" value="1"/>
</dbReference>
<sequence>MGFKDLAKNLAYHEAANLLGISPGVSHHFVVNVMNGPYDFGTWSKVSGLSVNWDVCEYRTGSTGNGCWVFPGNTKYERVKLSRAACFDSQTVQEWLAETSRSVTPLSGAIVMCDSRNLPILSWELKQFFPCGWAITDFEAGPASHVAIETLTIAHTGFLGDEVMR</sequence>
<dbReference type="Pfam" id="PF06841">
    <property type="entry name" value="Phage_T4_gp19"/>
    <property type="match status" value="1"/>
</dbReference>
<proteinExistence type="predicted"/>
<evidence type="ECO:0000313" key="1">
    <source>
        <dbReference type="EMBL" id="MEA5365214.1"/>
    </source>
</evidence>